<protein>
    <submittedName>
        <fullName evidence="7">RING/U-box superfamily protein</fullName>
    </submittedName>
</protein>
<keyword evidence="2 4" id="KW-0863">Zinc-finger</keyword>
<evidence type="ECO:0000313" key="7">
    <source>
        <dbReference type="EMBL" id="KAL2486149.1"/>
    </source>
</evidence>
<feature type="compositionally biased region" description="Polar residues" evidence="5">
    <location>
        <begin position="134"/>
        <end position="153"/>
    </location>
</feature>
<organism evidence="7 8">
    <name type="scientific">Abeliophyllum distichum</name>
    <dbReference type="NCBI Taxonomy" id="126358"/>
    <lineage>
        <taxon>Eukaryota</taxon>
        <taxon>Viridiplantae</taxon>
        <taxon>Streptophyta</taxon>
        <taxon>Embryophyta</taxon>
        <taxon>Tracheophyta</taxon>
        <taxon>Spermatophyta</taxon>
        <taxon>Magnoliopsida</taxon>
        <taxon>eudicotyledons</taxon>
        <taxon>Gunneridae</taxon>
        <taxon>Pentapetalae</taxon>
        <taxon>asterids</taxon>
        <taxon>lamiids</taxon>
        <taxon>Lamiales</taxon>
        <taxon>Oleaceae</taxon>
        <taxon>Forsythieae</taxon>
        <taxon>Abeliophyllum</taxon>
    </lineage>
</organism>
<dbReference type="InterPro" id="IPR001841">
    <property type="entry name" value="Znf_RING"/>
</dbReference>
<dbReference type="SUPFAM" id="SSF57850">
    <property type="entry name" value="RING/U-box"/>
    <property type="match status" value="1"/>
</dbReference>
<gene>
    <name evidence="7" type="ORF">Adt_30905</name>
</gene>
<dbReference type="AlphaFoldDB" id="A0ABD1RDM6"/>
<evidence type="ECO:0000256" key="3">
    <source>
        <dbReference type="ARBA" id="ARBA00022833"/>
    </source>
</evidence>
<keyword evidence="8" id="KW-1185">Reference proteome</keyword>
<evidence type="ECO:0000259" key="6">
    <source>
        <dbReference type="PROSITE" id="PS50089"/>
    </source>
</evidence>
<keyword evidence="1" id="KW-0479">Metal-binding</keyword>
<evidence type="ECO:0000256" key="1">
    <source>
        <dbReference type="ARBA" id="ARBA00022723"/>
    </source>
</evidence>
<dbReference type="Pfam" id="PF13923">
    <property type="entry name" value="zf-C3HC4_2"/>
    <property type="match status" value="1"/>
</dbReference>
<dbReference type="PANTHER" id="PTHR47094">
    <property type="entry name" value="ELFLESS, ISOFORM B"/>
    <property type="match status" value="1"/>
</dbReference>
<dbReference type="SMART" id="SM00184">
    <property type="entry name" value="RING"/>
    <property type="match status" value="1"/>
</dbReference>
<accession>A0ABD1RDM6</accession>
<keyword evidence="3" id="KW-0862">Zinc</keyword>
<dbReference type="PROSITE" id="PS50089">
    <property type="entry name" value="ZF_RING_2"/>
    <property type="match status" value="1"/>
</dbReference>
<evidence type="ECO:0000256" key="2">
    <source>
        <dbReference type="ARBA" id="ARBA00022771"/>
    </source>
</evidence>
<dbReference type="InterPro" id="IPR013083">
    <property type="entry name" value="Znf_RING/FYVE/PHD"/>
</dbReference>
<evidence type="ECO:0000256" key="5">
    <source>
        <dbReference type="SAM" id="MobiDB-lite"/>
    </source>
</evidence>
<dbReference type="Proteomes" id="UP001604336">
    <property type="component" value="Unassembled WGS sequence"/>
</dbReference>
<comment type="caution">
    <text evidence="7">The sequence shown here is derived from an EMBL/GenBank/DDBJ whole genome shotgun (WGS) entry which is preliminary data.</text>
</comment>
<name>A0ABD1RDM6_9LAMI</name>
<dbReference type="PROSITE" id="PS00518">
    <property type="entry name" value="ZF_RING_1"/>
    <property type="match status" value="1"/>
</dbReference>
<evidence type="ECO:0000256" key="4">
    <source>
        <dbReference type="PROSITE-ProRule" id="PRU00175"/>
    </source>
</evidence>
<feature type="region of interest" description="Disordered" evidence="5">
    <location>
        <begin position="117"/>
        <end position="154"/>
    </location>
</feature>
<dbReference type="InterPro" id="IPR049627">
    <property type="entry name" value="SLX8"/>
</dbReference>
<dbReference type="InterPro" id="IPR017907">
    <property type="entry name" value="Znf_RING_CS"/>
</dbReference>
<feature type="domain" description="RING-type" evidence="6">
    <location>
        <begin position="255"/>
        <end position="293"/>
    </location>
</feature>
<proteinExistence type="predicted"/>
<dbReference type="EMBL" id="JBFOLK010000009">
    <property type="protein sequence ID" value="KAL2486149.1"/>
    <property type="molecule type" value="Genomic_DNA"/>
</dbReference>
<dbReference type="PANTHER" id="PTHR47094:SF1">
    <property type="entry name" value="RING-TYPE E3 UBIQUITIN TRANSFERASE"/>
    <property type="match status" value="1"/>
</dbReference>
<dbReference type="GO" id="GO:0008270">
    <property type="term" value="F:zinc ion binding"/>
    <property type="evidence" value="ECO:0007669"/>
    <property type="project" value="UniProtKB-KW"/>
</dbReference>
<sequence length="312" mass="34875">MSSRDCAQRAVRRRLPLACAATWKMVDENLKSRREACFSQVKVHADASQIPKQNISFDFRPIAISWLIERLFLVRQKIELTILKAANIISFFVEVGLLNMSTQERHTKYTRVRRRKPMLNVDLNAAPPGESRSQEGTSTRARSQDVQAGQQGDTIPAPIDLEAFEDDVIISSPGAFAEAKNNSRRNRGRTVVVDLESEERSSRNKRRRVSTNQTIINCDVYVNLEGNSNSMKNTAQSAVPSLPIPPPPKEPKFTCPVCMGPLVEEISTKCGHIFCKACIKTAIAAQSKCPTCRRKITMKDTIRIYLPATTSA</sequence>
<evidence type="ECO:0000313" key="8">
    <source>
        <dbReference type="Proteomes" id="UP001604336"/>
    </source>
</evidence>
<dbReference type="Gene3D" id="3.30.40.10">
    <property type="entry name" value="Zinc/RING finger domain, C3HC4 (zinc finger)"/>
    <property type="match status" value="1"/>
</dbReference>
<reference evidence="8" key="1">
    <citation type="submission" date="2024-07" db="EMBL/GenBank/DDBJ databases">
        <title>Two chromosome-level genome assemblies of Korean endemic species Abeliophyllum distichum and Forsythia ovata (Oleaceae).</title>
        <authorList>
            <person name="Jang H."/>
        </authorList>
    </citation>
    <scope>NUCLEOTIDE SEQUENCE [LARGE SCALE GENOMIC DNA]</scope>
</reference>